<name>A0A1Y1S8C9_9MICR</name>
<evidence type="ECO:0000256" key="4">
    <source>
        <dbReference type="ARBA" id="ARBA00022723"/>
    </source>
</evidence>
<evidence type="ECO:0000256" key="1">
    <source>
        <dbReference type="ARBA" id="ARBA00008429"/>
    </source>
</evidence>
<dbReference type="PRINTS" id="PR00980">
    <property type="entry name" value="TRNASYNTHALA"/>
</dbReference>
<dbReference type="GO" id="GO:0070143">
    <property type="term" value="P:mitochondrial alanyl-tRNA aminoacylation"/>
    <property type="evidence" value="ECO:0007669"/>
    <property type="project" value="UniProtKB-UniRule"/>
</dbReference>
<dbReference type="InterPro" id="IPR045864">
    <property type="entry name" value="aa-tRNA-synth_II/BPL/LPL"/>
</dbReference>
<dbReference type="AlphaFoldDB" id="A0A1Y1S8C9"/>
<dbReference type="SMART" id="SM00863">
    <property type="entry name" value="tRNA_SAD"/>
    <property type="match status" value="1"/>
</dbReference>
<evidence type="ECO:0000256" key="12">
    <source>
        <dbReference type="HAMAP-Rule" id="MF_03133"/>
    </source>
</evidence>
<dbReference type="NCBIfam" id="TIGR00344">
    <property type="entry name" value="alaS"/>
    <property type="match status" value="1"/>
</dbReference>
<comment type="domain">
    <text evidence="12">Consists of three domains; the N-terminal catalytic domain, the editing domain and the C-terminal C-Ala domain. The editing domain removes incorrectly charged amino acids, while the C-Ala domain, along with tRNA(Ala), serves as a bridge to cooperatively bring together the editing and aminoacylation centers thus stimulating deacylation of misacylated tRNAs.</text>
</comment>
<dbReference type="Gene3D" id="3.30.930.10">
    <property type="entry name" value="Bira Bifunctional Protein, Domain 2"/>
    <property type="match status" value="1"/>
</dbReference>
<dbReference type="InterPro" id="IPR018163">
    <property type="entry name" value="Thr/Ala-tRNA-synth_IIc_edit"/>
</dbReference>
<dbReference type="EC" id="6.1.1.7" evidence="12"/>
<sequence>MVQFKQIFLGEKPEYKRVITVQHCIRAGGKHNDLEDVGKDNYHHTFFEMMGNWSFGDYFKEEAIKYAFEFLTEVCNLNTERLYVTVYDEMDKESRAIWKKYLPESRIVSAGQKDNFWEMGEFGPCGPCTEIHYDRIGGRDASALVNQDDPNVLEIWNIVFMEFNRTPHGLIDLDVKKIDTGIGLERLLSILMEVKSNYQIDTFIEIIKSTEEETCGEKYDDLGTTNKTVAFRVVADHARTLAICLYYGVSFGNEGIGYVLRRILRRAVRFASEVLQIRENSLSKIVQKAADCLELGQVDVSQIDAEENMFKQTLKKGILQFDKLVKDNRLTSESVFKLYDTYGFPRDLTELMAQEKGVICETKDFEKHLQEQKERSKTKKETPITIELQFDGTDDSFKYDEKQVELDAKLLVCIKENELVEFDKAESGETYQLIFNRTNMYGECGGQVGDTGTIEFIKENKKVGEFTVVDTKILRNYIVHYGKLEGVVTEKVVIRRDQERRMKIRNNHSTCHILGDLVTVYIDEDAEQQGSYVDEFKCTYDFNYSGKITDEKLKVLEDAVNEFIKSNSPVEVLSMSKKEVAENNVHLMPNVKYPDPLRIIKMTHVNGMVFMEPCGGTHISKSSMIRKVRIVSEAAVSGGRRRIICVSGELADECDLNADEAKKSIENGTLARLEDKQMSVYMKRRLTVLNRDLIRKKNKAITERISTLVEETQNEILLNKLNSINTKTNKVILKEIDELKTDKKTQVKAMALVCECFAKKEMDAFVTMKVGEEVLVAAFRKNGKEIYKKIAEKYEKMRVSRDMLQGTLLQNKLSNFKSEVFE</sequence>
<keyword evidence="3 12" id="KW-0436">Ligase</keyword>
<evidence type="ECO:0000256" key="6">
    <source>
        <dbReference type="ARBA" id="ARBA00022833"/>
    </source>
</evidence>
<comment type="similarity">
    <text evidence="1">Belongs to the class-II aminoacyl-tRNA synthetase family. Alax-L subfamily.</text>
</comment>
<dbReference type="SUPFAM" id="SSF50447">
    <property type="entry name" value="Translation proteins"/>
    <property type="match status" value="1"/>
</dbReference>
<keyword evidence="12" id="KW-0496">Mitochondrion</keyword>
<feature type="binding site" evidence="12">
    <location>
        <position position="614"/>
    </location>
    <ligand>
        <name>Zn(2+)</name>
        <dbReference type="ChEBI" id="CHEBI:29105"/>
    </ligand>
</feature>
<keyword evidence="15" id="KW-1185">Reference proteome</keyword>
<accession>A0A1Y1S8C9</accession>
<dbReference type="InterPro" id="IPR018162">
    <property type="entry name" value="Ala-tRNA-ligase_IIc_anticod-bd"/>
</dbReference>
<evidence type="ECO:0000256" key="5">
    <source>
        <dbReference type="ARBA" id="ARBA00022741"/>
    </source>
</evidence>
<feature type="binding site" evidence="12">
    <location>
        <position position="512"/>
    </location>
    <ligand>
        <name>Zn(2+)</name>
        <dbReference type="ChEBI" id="CHEBI:29105"/>
    </ligand>
</feature>
<proteinExistence type="inferred from homology"/>
<dbReference type="GO" id="GO:0008270">
    <property type="term" value="F:zinc ion binding"/>
    <property type="evidence" value="ECO:0007669"/>
    <property type="project" value="UniProtKB-UniRule"/>
</dbReference>
<evidence type="ECO:0000256" key="2">
    <source>
        <dbReference type="ARBA" id="ARBA00022555"/>
    </source>
</evidence>
<keyword evidence="8 12" id="KW-0694">RNA-binding</keyword>
<dbReference type="EMBL" id="LWDP01000020">
    <property type="protein sequence ID" value="ORD94438.1"/>
    <property type="molecule type" value="Genomic_DNA"/>
</dbReference>
<gene>
    <name evidence="14" type="primary">SYA</name>
    <name evidence="12" type="synonym">ALA1</name>
    <name evidence="14" type="ORF">ECANGB1_702</name>
</gene>
<dbReference type="OrthoDB" id="2423964at2759"/>
<keyword evidence="5 12" id="KW-0547">Nucleotide-binding</keyword>
<evidence type="ECO:0000256" key="10">
    <source>
        <dbReference type="ARBA" id="ARBA00023146"/>
    </source>
</evidence>
<comment type="subunit">
    <text evidence="12">Monomer.</text>
</comment>
<comment type="caution">
    <text evidence="14">The sequence shown here is derived from an EMBL/GenBank/DDBJ whole genome shotgun (WGS) entry which is preliminary data.</text>
</comment>
<dbReference type="SUPFAM" id="SSF101353">
    <property type="entry name" value="Putative anticodon-binding domain of alanyl-tRNA synthetase (AlaRS)"/>
    <property type="match status" value="1"/>
</dbReference>
<dbReference type="VEuPathDB" id="MicrosporidiaDB:ECANGB1_702"/>
<dbReference type="FunFam" id="3.30.930.10:FF:000011">
    <property type="entry name" value="Alanine--tRNA ligase, cytoplasmic"/>
    <property type="match status" value="1"/>
</dbReference>
<dbReference type="SUPFAM" id="SSF55681">
    <property type="entry name" value="Class II aaRS and biotin synthetases"/>
    <property type="match status" value="1"/>
</dbReference>
<evidence type="ECO:0000313" key="14">
    <source>
        <dbReference type="EMBL" id="ORD94438.1"/>
    </source>
</evidence>
<dbReference type="InterPro" id="IPR050058">
    <property type="entry name" value="Ala-tRNA_ligase"/>
</dbReference>
<dbReference type="GO" id="GO:0005524">
    <property type="term" value="F:ATP binding"/>
    <property type="evidence" value="ECO:0007669"/>
    <property type="project" value="UniProtKB-UniRule"/>
</dbReference>
<dbReference type="FunFam" id="3.30.980.10:FF:000004">
    <property type="entry name" value="Alanine--tRNA ligase, cytoplasmic"/>
    <property type="match status" value="1"/>
</dbReference>
<evidence type="ECO:0000256" key="7">
    <source>
        <dbReference type="ARBA" id="ARBA00022840"/>
    </source>
</evidence>
<comment type="subcellular location">
    <subcellularLocation>
        <location evidence="12">Mitochondrion</location>
    </subcellularLocation>
    <subcellularLocation>
        <location evidence="12">Cytoplasm</location>
    </subcellularLocation>
</comment>
<dbReference type="InterPro" id="IPR018164">
    <property type="entry name" value="Ala-tRNA-synth_IIc_N"/>
</dbReference>
<dbReference type="GO" id="GO:0000049">
    <property type="term" value="F:tRNA binding"/>
    <property type="evidence" value="ECO:0007669"/>
    <property type="project" value="UniProtKB-KW"/>
</dbReference>
<evidence type="ECO:0000256" key="3">
    <source>
        <dbReference type="ARBA" id="ARBA00022598"/>
    </source>
</evidence>
<comment type="function">
    <text evidence="12">Catalyzes the attachment of alanine to tRNA(Ala) in a two-step reaction: alanine is first activated by ATP to form Ala-AMP and then transferred to the acceptor end of tRNA(Ala). Also edits incorrectly charged tRNA(Ala) via its editing domain.</text>
</comment>
<dbReference type="InterPro" id="IPR023033">
    <property type="entry name" value="Ala_tRNA_ligase_euk/bac"/>
</dbReference>
<dbReference type="Gene3D" id="2.40.30.130">
    <property type="match status" value="1"/>
</dbReference>
<keyword evidence="12" id="KW-0963">Cytoplasm</keyword>
<dbReference type="InterPro" id="IPR009000">
    <property type="entry name" value="Transl_B-barrel_sf"/>
</dbReference>
<dbReference type="InterPro" id="IPR002318">
    <property type="entry name" value="Ala-tRNA-lgiase_IIc"/>
</dbReference>
<protein>
    <recommendedName>
        <fullName evidence="12">Alanine--tRNA ligase</fullName>
        <ecNumber evidence="12">6.1.1.7</ecNumber>
    </recommendedName>
    <alternativeName>
        <fullName evidence="12">Alanyl-tRNA synthetase</fullName>
        <shortName evidence="12">AlaRS</shortName>
    </alternativeName>
</protein>
<dbReference type="HAMAP" id="MF_00036_B">
    <property type="entry name" value="Ala_tRNA_synth_B"/>
    <property type="match status" value="1"/>
</dbReference>
<evidence type="ECO:0000256" key="9">
    <source>
        <dbReference type="ARBA" id="ARBA00022917"/>
    </source>
</evidence>
<dbReference type="InterPro" id="IPR012947">
    <property type="entry name" value="tRNA_SAD"/>
</dbReference>
<comment type="cofactor">
    <cofactor evidence="12">
        <name>Zn(2+)</name>
        <dbReference type="ChEBI" id="CHEBI:29105"/>
    </cofactor>
    <text evidence="12">Binds 1 zinc ion per subunit.</text>
</comment>
<comment type="catalytic activity">
    <reaction evidence="11 12">
        <text>tRNA(Ala) + L-alanine + ATP = L-alanyl-tRNA(Ala) + AMP + diphosphate</text>
        <dbReference type="Rhea" id="RHEA:12540"/>
        <dbReference type="Rhea" id="RHEA-COMP:9657"/>
        <dbReference type="Rhea" id="RHEA-COMP:9923"/>
        <dbReference type="ChEBI" id="CHEBI:30616"/>
        <dbReference type="ChEBI" id="CHEBI:33019"/>
        <dbReference type="ChEBI" id="CHEBI:57972"/>
        <dbReference type="ChEBI" id="CHEBI:78442"/>
        <dbReference type="ChEBI" id="CHEBI:78497"/>
        <dbReference type="ChEBI" id="CHEBI:456215"/>
        <dbReference type="EC" id="6.1.1.7"/>
    </reaction>
</comment>
<organism evidence="14 15">
    <name type="scientific">Enterospora canceri</name>
    <dbReference type="NCBI Taxonomy" id="1081671"/>
    <lineage>
        <taxon>Eukaryota</taxon>
        <taxon>Fungi</taxon>
        <taxon>Fungi incertae sedis</taxon>
        <taxon>Microsporidia</taxon>
        <taxon>Enterocytozoonidae</taxon>
        <taxon>Enterospora</taxon>
    </lineage>
</organism>
<evidence type="ECO:0000259" key="13">
    <source>
        <dbReference type="PROSITE" id="PS50860"/>
    </source>
</evidence>
<dbReference type="CDD" id="cd00673">
    <property type="entry name" value="AlaRS_core"/>
    <property type="match status" value="1"/>
</dbReference>
<dbReference type="Gene3D" id="3.30.980.10">
    <property type="entry name" value="Threonyl-trna Synthetase, Chain A, domain 2"/>
    <property type="match status" value="1"/>
</dbReference>
<dbReference type="Pfam" id="PF01411">
    <property type="entry name" value="tRNA-synt_2c"/>
    <property type="match status" value="1"/>
</dbReference>
<dbReference type="SUPFAM" id="SSF55186">
    <property type="entry name" value="ThrRS/AlaRS common domain"/>
    <property type="match status" value="1"/>
</dbReference>
<feature type="binding site" evidence="12">
    <location>
        <position position="618"/>
    </location>
    <ligand>
        <name>Zn(2+)</name>
        <dbReference type="ChEBI" id="CHEBI:29105"/>
    </ligand>
</feature>
<evidence type="ECO:0000256" key="11">
    <source>
        <dbReference type="ARBA" id="ARBA00048300"/>
    </source>
</evidence>
<keyword evidence="2 12" id="KW-0820">tRNA-binding</keyword>
<dbReference type="GO" id="GO:0002161">
    <property type="term" value="F:aminoacyl-tRNA deacylase activity"/>
    <property type="evidence" value="ECO:0007669"/>
    <property type="project" value="TreeGrafter"/>
</dbReference>
<reference evidence="14 15" key="1">
    <citation type="journal article" date="2017" name="Environ. Microbiol.">
        <title>Decay of the glycolytic pathway and adaptation to intranuclear parasitism within Enterocytozoonidae microsporidia.</title>
        <authorList>
            <person name="Wiredu Boakye D."/>
            <person name="Jaroenlak P."/>
            <person name="Prachumwat A."/>
            <person name="Williams T.A."/>
            <person name="Bateman K.S."/>
            <person name="Itsathitphaisarn O."/>
            <person name="Sritunyalucksana K."/>
            <person name="Paszkiewicz K.H."/>
            <person name="Moore K.A."/>
            <person name="Stentiford G.D."/>
            <person name="Williams B.A."/>
        </authorList>
    </citation>
    <scope>NUCLEOTIDE SEQUENCE [LARGE SCALE GENOMIC DNA]</scope>
    <source>
        <strain evidence="14 15">GB1</strain>
    </source>
</reference>
<keyword evidence="10 12" id="KW-0030">Aminoacyl-tRNA synthetase</keyword>
<keyword evidence="4 12" id="KW-0479">Metal-binding</keyword>
<dbReference type="Pfam" id="PF07973">
    <property type="entry name" value="tRNA_SAD"/>
    <property type="match status" value="1"/>
</dbReference>
<keyword evidence="7 12" id="KW-0067">ATP-binding</keyword>
<evidence type="ECO:0000256" key="8">
    <source>
        <dbReference type="ARBA" id="ARBA00022884"/>
    </source>
</evidence>
<dbReference type="PANTHER" id="PTHR11777:SF9">
    <property type="entry name" value="ALANINE--TRNA LIGASE, CYTOPLASMIC"/>
    <property type="match status" value="1"/>
</dbReference>
<keyword evidence="9 12" id="KW-0648">Protein biosynthesis</keyword>
<dbReference type="PROSITE" id="PS50860">
    <property type="entry name" value="AA_TRNA_LIGASE_II_ALA"/>
    <property type="match status" value="1"/>
</dbReference>
<dbReference type="GO" id="GO:0005739">
    <property type="term" value="C:mitochondrion"/>
    <property type="evidence" value="ECO:0007669"/>
    <property type="project" value="UniProtKB-SubCell"/>
</dbReference>
<feature type="binding site" evidence="12">
    <location>
        <position position="508"/>
    </location>
    <ligand>
        <name>Zn(2+)</name>
        <dbReference type="ChEBI" id="CHEBI:29105"/>
    </ligand>
</feature>
<dbReference type="GO" id="GO:0004813">
    <property type="term" value="F:alanine-tRNA ligase activity"/>
    <property type="evidence" value="ECO:0007669"/>
    <property type="project" value="UniProtKB-UniRule"/>
</dbReference>
<feature type="domain" description="Alanyl-transfer RNA synthetases family profile" evidence="13">
    <location>
        <begin position="1"/>
        <end position="651"/>
    </location>
</feature>
<dbReference type="InterPro" id="IPR018165">
    <property type="entry name" value="Ala-tRNA-synth_IIc_core"/>
</dbReference>
<keyword evidence="6 12" id="KW-0862">Zinc</keyword>
<dbReference type="PANTHER" id="PTHR11777">
    <property type="entry name" value="ALANYL-TRNA SYNTHETASE"/>
    <property type="match status" value="1"/>
</dbReference>
<evidence type="ECO:0000313" key="15">
    <source>
        <dbReference type="Proteomes" id="UP000192639"/>
    </source>
</evidence>
<dbReference type="Proteomes" id="UP000192639">
    <property type="component" value="Unassembled WGS sequence"/>
</dbReference>